<dbReference type="Proteomes" id="UP001314263">
    <property type="component" value="Unassembled WGS sequence"/>
</dbReference>
<name>A0AAV1I5N9_9CHLO</name>
<dbReference type="InterPro" id="IPR044224">
    <property type="entry name" value="KOBITO1-like"/>
</dbReference>
<accession>A0AAV1I5N9</accession>
<evidence type="ECO:0000256" key="1">
    <source>
        <dbReference type="SAM" id="MobiDB-lite"/>
    </source>
</evidence>
<dbReference type="PANTHER" id="PTHR46701">
    <property type="entry name" value="GLYCOSYLTRANSFERASE-LIKE KOBITO 1"/>
    <property type="match status" value="1"/>
</dbReference>
<dbReference type="Pfam" id="PF13704">
    <property type="entry name" value="Glyco_tranf_2_4"/>
    <property type="match status" value="1"/>
</dbReference>
<reference evidence="2 3" key="1">
    <citation type="submission" date="2023-10" db="EMBL/GenBank/DDBJ databases">
        <authorList>
            <person name="Maclean D."/>
            <person name="Macfadyen A."/>
        </authorList>
    </citation>
    <scope>NUCLEOTIDE SEQUENCE [LARGE SCALE GENOMIC DNA]</scope>
</reference>
<evidence type="ECO:0000313" key="3">
    <source>
        <dbReference type="Proteomes" id="UP001314263"/>
    </source>
</evidence>
<dbReference type="GO" id="GO:0009737">
    <property type="term" value="P:response to abscisic acid"/>
    <property type="evidence" value="ECO:0007669"/>
    <property type="project" value="InterPro"/>
</dbReference>
<evidence type="ECO:0000313" key="2">
    <source>
        <dbReference type="EMBL" id="CAK0779278.1"/>
    </source>
</evidence>
<evidence type="ECO:0008006" key="4">
    <source>
        <dbReference type="Google" id="ProtNLM"/>
    </source>
</evidence>
<dbReference type="AlphaFoldDB" id="A0AAV1I5N9"/>
<feature type="region of interest" description="Disordered" evidence="1">
    <location>
        <begin position="454"/>
        <end position="473"/>
    </location>
</feature>
<dbReference type="EMBL" id="CAUYUE010000005">
    <property type="protein sequence ID" value="CAK0779278.1"/>
    <property type="molecule type" value="Genomic_DNA"/>
</dbReference>
<dbReference type="GO" id="GO:0030244">
    <property type="term" value="P:cellulose biosynthetic process"/>
    <property type="evidence" value="ECO:0007669"/>
    <property type="project" value="InterPro"/>
</dbReference>
<comment type="caution">
    <text evidence="2">The sequence shown here is derived from an EMBL/GenBank/DDBJ whole genome shotgun (WGS) entry which is preliminary data.</text>
</comment>
<sequence length="488" mass="55154">MKDREVRQREMKGHKASYLSTRGVKFLIALPLLLAAFALLLQWSGPKSQDKRDLTLGGLPKDGYASVTGSSRVLGDLTGASSAGKKEDTYVARNERTSELWRPGASFKPTYFNEAKGPKLAFVTTTSESFKQIKLWIDYHKSIGVNHFYLFVDGQAARPDVSARLRALPGVTVVPRDEDLKYRHAHSRIWNETWLAAFFHKPCNHELFVLQSLNMEAGIELAAKDGIDWILHIDTDELVYPGGGAEYSIQRVLAAVPADVDTLVFPNYESLPERDDVQDPFTEVTLFKRNYHHVVSDSYFKAYHTVARGNPNYFITYGNGKSAARIQPGLRPNGAHRWYNYNKAPKEETSDEAAVLHYTYNRFDDLKSRRDRCDCAPTEEDAKRCFILPFDRMAFLAASLKTDAELLKWFRDRLIWNEPETVVDLLKNGLFVRLYEPQVVIRGFMAADEALEKERESTEALQPPPGQAAAGAANMGLQRASVSRVRLL</sequence>
<keyword evidence="3" id="KW-1185">Reference proteome</keyword>
<gene>
    <name evidence="2" type="ORF">CVIRNUC_004732</name>
</gene>
<dbReference type="PANTHER" id="PTHR46701:SF7">
    <property type="entry name" value="GLYCOSYLTRANSFERASE-LIKE KOBITO 1"/>
    <property type="match status" value="1"/>
</dbReference>
<organism evidence="2 3">
    <name type="scientific">Coccomyxa viridis</name>
    <dbReference type="NCBI Taxonomy" id="1274662"/>
    <lineage>
        <taxon>Eukaryota</taxon>
        <taxon>Viridiplantae</taxon>
        <taxon>Chlorophyta</taxon>
        <taxon>core chlorophytes</taxon>
        <taxon>Trebouxiophyceae</taxon>
        <taxon>Trebouxiophyceae incertae sedis</taxon>
        <taxon>Coccomyxaceae</taxon>
        <taxon>Coccomyxa</taxon>
    </lineage>
</organism>
<protein>
    <recommendedName>
        <fullName evidence="4">Glycosyltransferase family 92 protein</fullName>
    </recommendedName>
</protein>
<proteinExistence type="predicted"/>